<dbReference type="Pfam" id="PF06804">
    <property type="entry name" value="Lipoprotein_18"/>
    <property type="match status" value="1"/>
</dbReference>
<dbReference type="AlphaFoldDB" id="A0A2P5T2S9"/>
<dbReference type="EMBL" id="PDKR01000001">
    <property type="protein sequence ID" value="PPI88914.1"/>
    <property type="molecule type" value="Genomic_DNA"/>
</dbReference>
<proteinExistence type="predicted"/>
<gene>
    <name evidence="1" type="ORF">CRV09_01270</name>
</gene>
<dbReference type="InterPro" id="IPR042268">
    <property type="entry name" value="BamC_C"/>
</dbReference>
<sequence length="340" mass="39152">MNYSLNRSNFILIIKLFITTFLLSSCSYTSDYLNTEKLQDIKVPKNIILPIRNGDFDIPVINKTNNNLFKEKPSIYPPIQILEMNDGKSYFNGNKGLLFINQKNKDIIWSQLIDIINLNKIPILSNNKNIYKITTNWVKLPKSYEKTQYHGKYVLKLKEFNSKLALTVSLIGLKSGENIIKSLYYKKYYTIKMLNDIIMGLSKENHNKQVKHSNNFDDIKINIKSIVNEKNIPILKMDTSFDVAWQRLEIAMNTIGMKINSSDKAKGSFNVSYSTPIWQKLINKVNHKKDSSIIPDGDYIVQLGDLHDHVTMQIINPKGNILTKSLNDSLMILLQNALNK</sequence>
<dbReference type="RefSeq" id="WP_136132341.1">
    <property type="nucleotide sequence ID" value="NZ_PDKR01000001.1"/>
</dbReference>
<accession>A0A2P5T2S9</accession>
<protein>
    <recommendedName>
        <fullName evidence="3">Outer membrane protein assembly factor BamC</fullName>
    </recommendedName>
</protein>
<dbReference type="Gene3D" id="3.30.530.50">
    <property type="match status" value="1"/>
</dbReference>
<name>A0A2P5T2S9_9GAMM</name>
<organism evidence="1 2">
    <name type="scientific">Candidatus Pantoea edessiphila</name>
    <dbReference type="NCBI Taxonomy" id="2044610"/>
    <lineage>
        <taxon>Bacteria</taxon>
        <taxon>Pseudomonadati</taxon>
        <taxon>Pseudomonadota</taxon>
        <taxon>Gammaproteobacteria</taxon>
        <taxon>Enterobacterales</taxon>
        <taxon>Erwiniaceae</taxon>
        <taxon>Pantoea</taxon>
    </lineage>
</organism>
<evidence type="ECO:0008006" key="3">
    <source>
        <dbReference type="Google" id="ProtNLM"/>
    </source>
</evidence>
<evidence type="ECO:0000313" key="2">
    <source>
        <dbReference type="Proteomes" id="UP000295937"/>
    </source>
</evidence>
<dbReference type="Gene3D" id="3.30.310.170">
    <property type="entry name" value="Outer membrane protein assembly factor BamC"/>
    <property type="match status" value="1"/>
</dbReference>
<dbReference type="Proteomes" id="UP000295937">
    <property type="component" value="Unassembled WGS sequence"/>
</dbReference>
<comment type="caution">
    <text evidence="1">The sequence shown here is derived from an EMBL/GenBank/DDBJ whole genome shotgun (WGS) entry which is preliminary data.</text>
</comment>
<dbReference type="InterPro" id="IPR010653">
    <property type="entry name" value="NlpB/DapX"/>
</dbReference>
<dbReference type="PROSITE" id="PS51257">
    <property type="entry name" value="PROKAR_LIPOPROTEIN"/>
    <property type="match status" value="1"/>
</dbReference>
<dbReference type="OrthoDB" id="5686855at2"/>
<reference evidence="1 2" key="1">
    <citation type="journal article" date="2018" name="Genome Biol. Evol.">
        <title>Cladogenesis and Genomic Streamlining in Extracellular Endosymbionts of Tropical Stink Bugs.</title>
        <authorList>
            <person name="Otero-Bravo A."/>
            <person name="Goffredi S."/>
            <person name="Sabree Z.L."/>
        </authorList>
    </citation>
    <scope>NUCLEOTIDE SEQUENCE [LARGE SCALE GENOMIC DNA]</scope>
    <source>
        <strain evidence="1 2">SoEO</strain>
    </source>
</reference>
<evidence type="ECO:0000313" key="1">
    <source>
        <dbReference type="EMBL" id="PPI88914.1"/>
    </source>
</evidence>